<keyword evidence="2" id="KW-1185">Reference proteome</keyword>
<evidence type="ECO:0000313" key="2">
    <source>
        <dbReference type="Proteomes" id="UP001364695"/>
    </source>
</evidence>
<comment type="caution">
    <text evidence="1">The sequence shown here is derived from an EMBL/GenBank/DDBJ whole genome shotgun (WGS) entry which is preliminary data.</text>
</comment>
<accession>A0ACC6NZL9</accession>
<reference evidence="1" key="1">
    <citation type="submission" date="2023-10" db="EMBL/GenBank/DDBJ databases">
        <title>Amphibacter perezi, gen. nov., sp. nov. a novel taxa of the family Comamonadaceae, class Betaproteobacteria isolated from the skin microbiota of Pelophylax perezi from different populations.</title>
        <authorList>
            <person name="Costa S."/>
            <person name="Proenca D.N."/>
            <person name="Lopes I."/>
            <person name="Morais P.V."/>
        </authorList>
    </citation>
    <scope>NUCLEOTIDE SEQUENCE</scope>
    <source>
        <strain evidence="1">SL12-8</strain>
    </source>
</reference>
<gene>
    <name evidence="1" type="ORF">RV045_02460</name>
</gene>
<dbReference type="Proteomes" id="UP001364695">
    <property type="component" value="Unassembled WGS sequence"/>
</dbReference>
<organism evidence="1 2">
    <name type="scientific">Amphibiibacter pelophylacis</name>
    <dbReference type="NCBI Taxonomy" id="1799477"/>
    <lineage>
        <taxon>Bacteria</taxon>
        <taxon>Pseudomonadati</taxon>
        <taxon>Pseudomonadota</taxon>
        <taxon>Betaproteobacteria</taxon>
        <taxon>Burkholderiales</taxon>
        <taxon>Sphaerotilaceae</taxon>
        <taxon>Amphibiibacter</taxon>
    </lineage>
</organism>
<proteinExistence type="predicted"/>
<dbReference type="EMBL" id="JAWDIE010000003">
    <property type="protein sequence ID" value="MEJ7137292.1"/>
    <property type="molecule type" value="Genomic_DNA"/>
</dbReference>
<name>A0ACC6NZL9_9BURK</name>
<sequence length="208" mass="22514">MTLTPQNAAAPRTSSTGPTDAVSVRWPRLWREHLQAHPVQTLIVDVDGVLTDGRIWISAEGESLKSFSVLDGQGLKLLQQAGVDVVVITGRDSAAVRRRVQDLGLAHAFYGVSDKWACARTWLEARGRGADTLAVIGDDWPDLPLIQRAAIACAPANAHEDILGAVHWVTRRAGGEGGVRELCDALLWARGAYNTQRHADCQPTLDAR</sequence>
<evidence type="ECO:0000313" key="1">
    <source>
        <dbReference type="EMBL" id="MEJ7137292.1"/>
    </source>
</evidence>
<protein>
    <submittedName>
        <fullName evidence="1">3-deoxy-D-manno-octulosonate 8-phosphate phosphatase</fullName>
    </submittedName>
</protein>